<name>A0A662ZFF7_9GAMM</name>
<evidence type="ECO:0000313" key="3">
    <source>
        <dbReference type="Proteomes" id="UP000243745"/>
    </source>
</evidence>
<accession>A0A662ZFF7</accession>
<dbReference type="InterPro" id="IPR056115">
    <property type="entry name" value="DUF7698"/>
</dbReference>
<sequence length="143" mass="16556">MNAFENFYNRIRDAKNAYDIAKNEDEKNAARSAYKAVWDELKELGNAACRLFNEYEVSRDSGNDYLDISEVVWDNEAAKLIEAMRQNGIERFTFSSGWSHAVETAWLFKEAGCTLEGLVEINSHFTKWDSDEHEKAHGYLFRV</sequence>
<dbReference type="Pfam" id="PF24753">
    <property type="entry name" value="DUF7698"/>
    <property type="match status" value="1"/>
</dbReference>
<proteinExistence type="predicted"/>
<organism evidence="2 3">
    <name type="scientific">Ruminobacter amylophilus</name>
    <dbReference type="NCBI Taxonomy" id="867"/>
    <lineage>
        <taxon>Bacteria</taxon>
        <taxon>Pseudomonadati</taxon>
        <taxon>Pseudomonadota</taxon>
        <taxon>Gammaproteobacteria</taxon>
        <taxon>Aeromonadales</taxon>
        <taxon>Succinivibrionaceae</taxon>
        <taxon>Ruminobacter</taxon>
    </lineage>
</organism>
<evidence type="ECO:0000259" key="1">
    <source>
        <dbReference type="Pfam" id="PF24753"/>
    </source>
</evidence>
<dbReference type="EMBL" id="FOXF01000006">
    <property type="protein sequence ID" value="SFP16081.1"/>
    <property type="molecule type" value="Genomic_DNA"/>
</dbReference>
<dbReference type="OrthoDB" id="1701804at2"/>
<gene>
    <name evidence="2" type="ORF">SAMN02910344_00605</name>
</gene>
<evidence type="ECO:0000313" key="2">
    <source>
        <dbReference type="EMBL" id="SFP16081.1"/>
    </source>
</evidence>
<dbReference type="AlphaFoldDB" id="A0A662ZFF7"/>
<protein>
    <recommendedName>
        <fullName evidence="1">DUF7698 domain-containing protein</fullName>
    </recommendedName>
</protein>
<dbReference type="Proteomes" id="UP000243745">
    <property type="component" value="Unassembled WGS sequence"/>
</dbReference>
<dbReference type="RefSeq" id="WP_093140803.1">
    <property type="nucleotide sequence ID" value="NZ_FOXF01000006.1"/>
</dbReference>
<feature type="domain" description="DUF7698" evidence="1">
    <location>
        <begin position="40"/>
        <end position="135"/>
    </location>
</feature>
<reference evidence="2 3" key="1">
    <citation type="submission" date="2016-10" db="EMBL/GenBank/DDBJ databases">
        <authorList>
            <person name="Varghese N."/>
            <person name="Submissions S."/>
        </authorList>
    </citation>
    <scope>NUCLEOTIDE SEQUENCE [LARGE SCALE GENOMIC DNA]</scope>
    <source>
        <strain evidence="2 3">DSM 1361</strain>
    </source>
</reference>
<keyword evidence="3" id="KW-1185">Reference proteome</keyword>